<dbReference type="InterPro" id="IPR036284">
    <property type="entry name" value="GGL_sf"/>
</dbReference>
<dbReference type="SMART" id="SM00224">
    <property type="entry name" value="GGL"/>
    <property type="match status" value="1"/>
</dbReference>
<comment type="similarity">
    <text evidence="2">Belongs to the G protein gamma family.</text>
</comment>
<proteinExistence type="inferred from homology"/>
<dbReference type="GO" id="GO:0031681">
    <property type="term" value="F:G-protein beta-subunit binding"/>
    <property type="evidence" value="ECO:0007669"/>
    <property type="project" value="InterPro"/>
</dbReference>
<dbReference type="GO" id="GO:0007186">
    <property type="term" value="P:G protein-coupled receptor signaling pathway"/>
    <property type="evidence" value="ECO:0007669"/>
    <property type="project" value="InterPro"/>
</dbReference>
<dbReference type="SUPFAM" id="SSF48670">
    <property type="entry name" value="Transducin (heterotrimeric G protein), gamma chain"/>
    <property type="match status" value="1"/>
</dbReference>
<dbReference type="OrthoDB" id="6264244at2759"/>
<comment type="subcellular location">
    <subcellularLocation>
        <location evidence="1">Cell membrane</location>
        <topology evidence="1">Lipid-anchor</topology>
        <orientation evidence="1">Cytoplasmic side</orientation>
    </subcellularLocation>
</comment>
<organism evidence="10 11">
    <name type="scientific">Dimorphilus gyrociliatus</name>
    <dbReference type="NCBI Taxonomy" id="2664684"/>
    <lineage>
        <taxon>Eukaryota</taxon>
        <taxon>Metazoa</taxon>
        <taxon>Spiralia</taxon>
        <taxon>Lophotrochozoa</taxon>
        <taxon>Annelida</taxon>
        <taxon>Polychaeta</taxon>
        <taxon>Polychaeta incertae sedis</taxon>
        <taxon>Dinophilidae</taxon>
        <taxon>Dimorphilus</taxon>
    </lineage>
</organism>
<evidence type="ECO:0000259" key="9">
    <source>
        <dbReference type="PROSITE" id="PS50058"/>
    </source>
</evidence>
<dbReference type="AlphaFoldDB" id="A0A7I8WAR6"/>
<dbReference type="Pfam" id="PF00631">
    <property type="entry name" value="G-gamma"/>
    <property type="match status" value="1"/>
</dbReference>
<accession>A0A7I8WAR6</accession>
<reference evidence="10 11" key="1">
    <citation type="submission" date="2020-08" db="EMBL/GenBank/DDBJ databases">
        <authorList>
            <person name="Hejnol A."/>
        </authorList>
    </citation>
    <scope>NUCLEOTIDE SEQUENCE [LARGE SCALE GENOMIC DNA]</scope>
</reference>
<dbReference type="PANTHER" id="PTHR13809">
    <property type="entry name" value="GUANINE NUCLEOTIDE-BINDING PROTEIN GAMMA SUBUNIT"/>
    <property type="match status" value="1"/>
</dbReference>
<protein>
    <recommendedName>
        <fullName evidence="9">G protein gamma domain-containing protein</fullName>
    </recommendedName>
</protein>
<dbReference type="GO" id="GO:0005834">
    <property type="term" value="C:heterotrimeric G-protein complex"/>
    <property type="evidence" value="ECO:0007669"/>
    <property type="project" value="InterPro"/>
</dbReference>
<dbReference type="Gene3D" id="4.10.260.10">
    <property type="entry name" value="Transducin (heterotrimeric G protein), gamma chain"/>
    <property type="match status" value="1"/>
</dbReference>
<evidence type="ECO:0000256" key="4">
    <source>
        <dbReference type="ARBA" id="ARBA00022481"/>
    </source>
</evidence>
<evidence type="ECO:0000256" key="7">
    <source>
        <dbReference type="ARBA" id="ARBA00023288"/>
    </source>
</evidence>
<feature type="domain" description="G protein gamma" evidence="9">
    <location>
        <begin position="1"/>
        <end position="66"/>
    </location>
</feature>
<dbReference type="InterPro" id="IPR015898">
    <property type="entry name" value="G-protein_gamma-like_dom"/>
</dbReference>
<gene>
    <name evidence="10" type="ORF">DGYR_LOCUS12647</name>
</gene>
<evidence type="ECO:0000313" key="11">
    <source>
        <dbReference type="Proteomes" id="UP000549394"/>
    </source>
</evidence>
<dbReference type="FunFam" id="4.10.260.10:FF:000001">
    <property type="entry name" value="Guanine nucleotide-binding protein subunit gamma"/>
    <property type="match status" value="1"/>
</dbReference>
<dbReference type="Proteomes" id="UP000549394">
    <property type="component" value="Unassembled WGS sequence"/>
</dbReference>
<comment type="caution">
    <text evidence="10">The sequence shown here is derived from an EMBL/GenBank/DDBJ whole genome shotgun (WGS) entry which is preliminary data.</text>
</comment>
<evidence type="ECO:0000256" key="6">
    <source>
        <dbReference type="ARBA" id="ARBA00023224"/>
    </source>
</evidence>
<name>A0A7I8WAR6_9ANNE</name>
<evidence type="ECO:0000256" key="2">
    <source>
        <dbReference type="ARBA" id="ARBA00007431"/>
    </source>
</evidence>
<dbReference type="SMART" id="SM01224">
    <property type="entry name" value="G_gamma"/>
    <property type="match status" value="1"/>
</dbReference>
<evidence type="ECO:0000256" key="5">
    <source>
        <dbReference type="ARBA" id="ARBA00023136"/>
    </source>
</evidence>
<keyword evidence="3" id="KW-1003">Cell membrane</keyword>
<keyword evidence="7" id="KW-0449">Lipoprotein</keyword>
<dbReference type="InterPro" id="IPR001770">
    <property type="entry name" value="G-protein_gamma"/>
</dbReference>
<dbReference type="EMBL" id="CAJFCJ010000025">
    <property type="protein sequence ID" value="CAD5125235.1"/>
    <property type="molecule type" value="Genomic_DNA"/>
</dbReference>
<keyword evidence="8" id="KW-0636">Prenylation</keyword>
<sequence>MSNVQQQKKMVEQLRLECSMERKAVSQCVKDMIHFMEENNNKDFLVIGFANKKDNPYQEKSGCSVL</sequence>
<evidence type="ECO:0000256" key="8">
    <source>
        <dbReference type="ARBA" id="ARBA00023289"/>
    </source>
</evidence>
<evidence type="ECO:0000256" key="1">
    <source>
        <dbReference type="ARBA" id="ARBA00004342"/>
    </source>
</evidence>
<dbReference type="PROSITE" id="PS50058">
    <property type="entry name" value="G_PROTEIN_GAMMA"/>
    <property type="match status" value="1"/>
</dbReference>
<keyword evidence="4" id="KW-0488">Methylation</keyword>
<keyword evidence="5" id="KW-0472">Membrane</keyword>
<keyword evidence="6" id="KW-0807">Transducer</keyword>
<evidence type="ECO:0000256" key="3">
    <source>
        <dbReference type="ARBA" id="ARBA00022475"/>
    </source>
</evidence>
<evidence type="ECO:0000313" key="10">
    <source>
        <dbReference type="EMBL" id="CAD5125235.1"/>
    </source>
</evidence>
<keyword evidence="11" id="KW-1185">Reference proteome</keyword>